<dbReference type="InterPro" id="IPR003778">
    <property type="entry name" value="CT_A_B"/>
</dbReference>
<dbReference type="SMART" id="SM00797">
    <property type="entry name" value="AHS2"/>
    <property type="match status" value="1"/>
</dbReference>
<proteinExistence type="predicted"/>
<dbReference type="Pfam" id="PF02682">
    <property type="entry name" value="CT_C_D"/>
    <property type="match status" value="1"/>
</dbReference>
<evidence type="ECO:0000313" key="8">
    <source>
        <dbReference type="Proteomes" id="UP001501690"/>
    </source>
</evidence>
<keyword evidence="3" id="KW-0067">ATP-binding</keyword>
<keyword evidence="2" id="KW-0378">Hydrolase</keyword>
<keyword evidence="8" id="KW-1185">Reference proteome</keyword>
<evidence type="ECO:0000256" key="1">
    <source>
        <dbReference type="ARBA" id="ARBA00022741"/>
    </source>
</evidence>
<evidence type="ECO:0000256" key="4">
    <source>
        <dbReference type="SAM" id="MobiDB-lite"/>
    </source>
</evidence>
<dbReference type="PANTHER" id="PTHR43309">
    <property type="entry name" value="5-OXOPROLINASE SUBUNIT C"/>
    <property type="match status" value="1"/>
</dbReference>
<comment type="caution">
    <text evidence="7">The sequence shown here is derived from an EMBL/GenBank/DDBJ whole genome shotgun (WGS) entry which is preliminary data.</text>
</comment>
<organism evidence="7 8">
    <name type="scientific">Microbacterium sediminicola</name>
    <dbReference type="NCBI Taxonomy" id="415210"/>
    <lineage>
        <taxon>Bacteria</taxon>
        <taxon>Bacillati</taxon>
        <taxon>Actinomycetota</taxon>
        <taxon>Actinomycetes</taxon>
        <taxon>Micrococcales</taxon>
        <taxon>Microbacteriaceae</taxon>
        <taxon>Microbacterium</taxon>
    </lineage>
</organism>
<evidence type="ECO:0000256" key="2">
    <source>
        <dbReference type="ARBA" id="ARBA00022801"/>
    </source>
</evidence>
<evidence type="ECO:0000256" key="3">
    <source>
        <dbReference type="ARBA" id="ARBA00022840"/>
    </source>
</evidence>
<feature type="domain" description="Carboxyltransferase" evidence="5">
    <location>
        <begin position="7"/>
        <end position="207"/>
    </location>
</feature>
<feature type="domain" description="Carboxyltransferase" evidence="6">
    <location>
        <begin position="294"/>
        <end position="557"/>
    </location>
</feature>
<dbReference type="EMBL" id="BAAAPL010000002">
    <property type="protein sequence ID" value="GAA1706860.1"/>
    <property type="molecule type" value="Genomic_DNA"/>
</dbReference>
<dbReference type="InterPro" id="IPR052708">
    <property type="entry name" value="PxpC"/>
</dbReference>
<dbReference type="Gene3D" id="3.30.1360.40">
    <property type="match status" value="1"/>
</dbReference>
<dbReference type="SMART" id="SM00796">
    <property type="entry name" value="AHS1"/>
    <property type="match status" value="1"/>
</dbReference>
<dbReference type="Pfam" id="PF02626">
    <property type="entry name" value="CT_A_B"/>
    <property type="match status" value="1"/>
</dbReference>
<name>A0ABP4UQ95_9MICO</name>
<sequence length="557" mass="57129">MRAGGAVMISRFGSAALLIEPVPAAASAPAALEAVMALHTRLVDSAPGGVIALVPAARTVLVKLDPRALSLAAAQSWIEQTLAAPTASSRRAGPVVELDIRYDGPDLADTAQLLGVSDEELIARHSGVEWTVAFTGFAPGFGYLVAEDWPFDVPRLASPRTRVPTGAVGLAAGFAGAYPRATPGGWRLIGTTSAQLFDPDAASPALLAPGARVRFTPTRPASTPAGPASTVAPADELSEPSTFRRTIPQSGPLRRKRDGSVGRDAAPGPAPAVRVEASGLIATVQDLGRPDAAALGVSPSGALDRGALRTANRLVGNRESAAGIEIAMGGFRAMALADTWIAVTGAWGPMTVGGHPLDHGAPRLWRAGEELHLDWFTAGARAYFALRGGVAAPIMLDSRATDTLAGLGPAALAAGDEITLATETAGPVPPVDLAPWSPPGDEIEVQVHVGPRDAWFAASALPTLFESVWVVDAATDRVGMRLQGPALERVGAREVPSEGMVTGAIQVPPSGSPTILLADGPVTGGYPVIATVDAADLDLLGQARPGTRIRFGHARSH</sequence>
<gene>
    <name evidence="7" type="ORF">GCM10009808_26090</name>
</gene>
<dbReference type="SUPFAM" id="SSF160467">
    <property type="entry name" value="PH0987 N-terminal domain-like"/>
    <property type="match status" value="1"/>
</dbReference>
<dbReference type="InterPro" id="IPR029000">
    <property type="entry name" value="Cyclophilin-like_dom_sf"/>
</dbReference>
<evidence type="ECO:0000313" key="7">
    <source>
        <dbReference type="EMBL" id="GAA1706860.1"/>
    </source>
</evidence>
<accession>A0ABP4UQ95</accession>
<dbReference type="SUPFAM" id="SSF50891">
    <property type="entry name" value="Cyclophilin-like"/>
    <property type="match status" value="2"/>
</dbReference>
<feature type="compositionally biased region" description="Polar residues" evidence="4">
    <location>
        <begin position="239"/>
        <end position="249"/>
    </location>
</feature>
<evidence type="ECO:0000259" key="5">
    <source>
        <dbReference type="SMART" id="SM00796"/>
    </source>
</evidence>
<protein>
    <submittedName>
        <fullName evidence="7">Urea amidolyase family protein</fullName>
    </submittedName>
</protein>
<dbReference type="Proteomes" id="UP001501690">
    <property type="component" value="Unassembled WGS sequence"/>
</dbReference>
<dbReference type="Gene3D" id="2.40.100.10">
    <property type="entry name" value="Cyclophilin-like"/>
    <property type="match status" value="2"/>
</dbReference>
<evidence type="ECO:0000259" key="6">
    <source>
        <dbReference type="SMART" id="SM00797"/>
    </source>
</evidence>
<dbReference type="InterPro" id="IPR003833">
    <property type="entry name" value="CT_C_D"/>
</dbReference>
<reference evidence="8" key="1">
    <citation type="journal article" date="2019" name="Int. J. Syst. Evol. Microbiol.">
        <title>The Global Catalogue of Microorganisms (GCM) 10K type strain sequencing project: providing services to taxonomists for standard genome sequencing and annotation.</title>
        <authorList>
            <consortium name="The Broad Institute Genomics Platform"/>
            <consortium name="The Broad Institute Genome Sequencing Center for Infectious Disease"/>
            <person name="Wu L."/>
            <person name="Ma J."/>
        </authorList>
    </citation>
    <scope>NUCLEOTIDE SEQUENCE [LARGE SCALE GENOMIC DNA]</scope>
    <source>
        <strain evidence="8">JCM 15577</strain>
    </source>
</reference>
<feature type="region of interest" description="Disordered" evidence="4">
    <location>
        <begin position="216"/>
        <end position="271"/>
    </location>
</feature>
<keyword evidence="1" id="KW-0547">Nucleotide-binding</keyword>
<dbReference type="PANTHER" id="PTHR43309:SF3">
    <property type="entry name" value="5-OXOPROLINASE SUBUNIT C"/>
    <property type="match status" value="1"/>
</dbReference>